<evidence type="ECO:0000313" key="4">
    <source>
        <dbReference type="EMBL" id="GAA0368535.1"/>
    </source>
</evidence>
<evidence type="ECO:0000313" key="5">
    <source>
        <dbReference type="Proteomes" id="UP001501757"/>
    </source>
</evidence>
<evidence type="ECO:0000256" key="1">
    <source>
        <dbReference type="ARBA" id="ARBA00022801"/>
    </source>
</evidence>
<dbReference type="InterPro" id="IPR029018">
    <property type="entry name" value="Hex-like_dom2"/>
</dbReference>
<feature type="domain" description="Gylcosyl hydrolase 115 C-terminal" evidence="3">
    <location>
        <begin position="777"/>
        <end position="943"/>
    </location>
</feature>
<feature type="signal peptide" evidence="2">
    <location>
        <begin position="1"/>
        <end position="20"/>
    </location>
</feature>
<dbReference type="Pfam" id="PF17829">
    <property type="entry name" value="GH115_C"/>
    <property type="match status" value="1"/>
</dbReference>
<dbReference type="Gene3D" id="3.20.20.520">
    <property type="entry name" value="Glycosyl hydrolase family 115"/>
    <property type="match status" value="1"/>
</dbReference>
<keyword evidence="5" id="KW-1185">Reference proteome</keyword>
<name>A0ABN0XNI0_9ALTE</name>
<evidence type="ECO:0000256" key="2">
    <source>
        <dbReference type="SAM" id="SignalP"/>
    </source>
</evidence>
<dbReference type="GO" id="GO:0016787">
    <property type="term" value="F:hydrolase activity"/>
    <property type="evidence" value="ECO:0007669"/>
    <property type="project" value="UniProtKB-KW"/>
</dbReference>
<dbReference type="Pfam" id="PF15979">
    <property type="entry name" value="Glyco_hydro_115"/>
    <property type="match status" value="1"/>
</dbReference>
<sequence>MKFLSVMLALTGLLTAPLSAADWLTEQPDASAFTLVGANSQARLYIDKEALPGVQRAAHNLVSDIAKVTGKTLLLGQQTQSEQLVIIGSLGHSAVLDRLIAEGKLDVSAIEGRWEAYQIKTLQQPLPGVKQALVIAGSDKRGAIYGVYSLSEAIGVSPWYWWADVPVKRKSSLYVQASAAMVDAPKVKYRGIFLNDEAPALTNWVKEKFGDYNAQFYVHVFELLLRLKANYMWPAMWNNAFADDDPSNALLADEMGIVMGTSHHEPMMRADKEWNRYGEGPWEYSTNRDNIYRFWQQGAQRHKQLESLFTLGMRGQEDEPMSEGENIGLLEQIVADQRQILSDTFTDDIRQVPQVWALYKEVQGFYERGMRVPDDVTLLWADDNFGNIRRLPTAEERKRSGGAGVYYHFDYVGGPRSYRWINTVPIAKIWEQMHLAWQYQADRIWIVNVGDLKPMELPTDFFLRMAWNPTAFSAATQAAFSKQWASQQFGPEYAADIARILDGYIRHNGRRKPEAVEADTYSILHYNEAGRVSTELKALAELNQQVEKALPPVYQDSYFQLVAYPLLATQAVFELNHNLALNRLHGKQGRVTTNDYANQVRYWFNRDQQLSGQYHQLADGRWKHMMSQPHIGYTYWRNPPANLMPVVSTYAPAAEPVADMGVAVQGSELSWPLNEPLGQDLALPDFTLYGQQQRYIEIFNKQLKPFTFNAATSAPWIRLSQTTGDVNQQQRIWVSIDWQGLSEGTHQGWVHVQGTGWGGARILVKASKTPQAVKGNFVEADGYISLQASDATIYGNHARAWWAPIPGHGYAGQSVSASAHADYVWQKDEPAPYLEFPLYLFSQGQFDLHLWLAPSLGFVPGRGLRLAVGLDDQVPQTLDILSDSSQQAWQQSVLDGLRKVTTRIHMTQAGQHKLRLYLRDPGVVLQKLIVDTGGLQPSYLGPPASLYIR</sequence>
<reference evidence="4 5" key="1">
    <citation type="journal article" date="2019" name="Int. J. Syst. Evol. Microbiol.">
        <title>The Global Catalogue of Microorganisms (GCM) 10K type strain sequencing project: providing services to taxonomists for standard genome sequencing and annotation.</title>
        <authorList>
            <consortium name="The Broad Institute Genomics Platform"/>
            <consortium name="The Broad Institute Genome Sequencing Center for Infectious Disease"/>
            <person name="Wu L."/>
            <person name="Ma J."/>
        </authorList>
    </citation>
    <scope>NUCLEOTIDE SEQUENCE [LARGE SCALE GENOMIC DNA]</scope>
    <source>
        <strain evidence="4 5">JCM 13378</strain>
    </source>
</reference>
<gene>
    <name evidence="4" type="ORF">GCM10009092_36010</name>
</gene>
<evidence type="ECO:0000259" key="3">
    <source>
        <dbReference type="Pfam" id="PF17829"/>
    </source>
</evidence>
<dbReference type="Proteomes" id="UP001501757">
    <property type="component" value="Unassembled WGS sequence"/>
</dbReference>
<dbReference type="RefSeq" id="WP_343846829.1">
    <property type="nucleotide sequence ID" value="NZ_BAAAEI010000023.1"/>
</dbReference>
<dbReference type="SUPFAM" id="SSF55545">
    <property type="entry name" value="beta-N-acetylhexosaminidase-like domain"/>
    <property type="match status" value="1"/>
</dbReference>
<dbReference type="Gene3D" id="1.20.58.2150">
    <property type="match status" value="1"/>
</dbReference>
<dbReference type="PANTHER" id="PTHR37842">
    <property type="match status" value="1"/>
</dbReference>
<accession>A0ABN0XNI0</accession>
<dbReference type="InterPro" id="IPR041437">
    <property type="entry name" value="GH115_C"/>
</dbReference>
<organism evidence="4 5">
    <name type="scientific">Bowmanella denitrificans</name>
    <dbReference type="NCBI Taxonomy" id="366582"/>
    <lineage>
        <taxon>Bacteria</taxon>
        <taxon>Pseudomonadati</taxon>
        <taxon>Pseudomonadota</taxon>
        <taxon>Gammaproteobacteria</taxon>
        <taxon>Alteromonadales</taxon>
        <taxon>Alteromonadaceae</taxon>
        <taxon>Bowmanella</taxon>
    </lineage>
</organism>
<feature type="chain" id="PRO_5046651675" evidence="2">
    <location>
        <begin position="21"/>
        <end position="949"/>
    </location>
</feature>
<proteinExistence type="predicted"/>
<keyword evidence="1 4" id="KW-0378">Hydrolase</keyword>
<dbReference type="Gene3D" id="2.60.120.1620">
    <property type="match status" value="1"/>
</dbReference>
<dbReference type="InterPro" id="IPR031924">
    <property type="entry name" value="GH115"/>
</dbReference>
<protein>
    <submittedName>
        <fullName evidence="4">Glycosyl hydrolase 115 family protein</fullName>
    </submittedName>
</protein>
<dbReference type="InterPro" id="IPR042301">
    <property type="entry name" value="GH115_sf"/>
</dbReference>
<dbReference type="Gene3D" id="3.30.379.10">
    <property type="entry name" value="Chitobiase/beta-hexosaminidase domain 2-like"/>
    <property type="match status" value="1"/>
</dbReference>
<comment type="caution">
    <text evidence="4">The sequence shown here is derived from an EMBL/GenBank/DDBJ whole genome shotgun (WGS) entry which is preliminary data.</text>
</comment>
<keyword evidence="2" id="KW-0732">Signal</keyword>
<dbReference type="PANTHER" id="PTHR37842:SF2">
    <property type="entry name" value="GYLCOSYL HYDROLASE 115 C-TERMINAL DOMAIN-CONTAINING PROTEIN"/>
    <property type="match status" value="1"/>
</dbReference>
<dbReference type="EMBL" id="BAAAEI010000023">
    <property type="protein sequence ID" value="GAA0368535.1"/>
    <property type="molecule type" value="Genomic_DNA"/>
</dbReference>